<dbReference type="Pfam" id="PF02601">
    <property type="entry name" value="Exonuc_VII_L"/>
    <property type="match status" value="1"/>
</dbReference>
<protein>
    <recommendedName>
        <fullName evidence="5">Exodeoxyribonuclease 7 large subunit</fullName>
        <ecNumber evidence="5">3.1.11.6</ecNumber>
    </recommendedName>
    <alternativeName>
        <fullName evidence="5">Exodeoxyribonuclease VII large subunit</fullName>
        <shortName evidence="5">Exonuclease VII large subunit</shortName>
    </alternativeName>
</protein>
<dbReference type="InterPro" id="IPR003753">
    <property type="entry name" value="Exonuc_VII_L"/>
</dbReference>
<comment type="subunit">
    <text evidence="5">Heterooligomer composed of large and small subunits.</text>
</comment>
<evidence type="ECO:0000259" key="9">
    <source>
        <dbReference type="Pfam" id="PF13742"/>
    </source>
</evidence>
<comment type="similarity">
    <text evidence="5 6">Belongs to the XseA family.</text>
</comment>
<comment type="function">
    <text evidence="5">Bidirectionally degrades single-stranded DNA into large acid-insoluble oligonucleotides, which are then degraded further into small acid-soluble oligonucleotides.</text>
</comment>
<name>A0ABN0B1P0_9ACTN</name>
<keyword evidence="2 5" id="KW-0540">Nuclease</keyword>
<evidence type="ECO:0000259" key="8">
    <source>
        <dbReference type="Pfam" id="PF02601"/>
    </source>
</evidence>
<keyword evidence="1 5" id="KW-0963">Cytoplasm</keyword>
<feature type="coiled-coil region" evidence="7">
    <location>
        <begin position="265"/>
        <end position="307"/>
    </location>
</feature>
<evidence type="ECO:0000313" key="10">
    <source>
        <dbReference type="EMBL" id="EFL44735.1"/>
    </source>
</evidence>
<dbReference type="HAMAP" id="MF_00378">
    <property type="entry name" value="Exonuc_7_L"/>
    <property type="match status" value="1"/>
</dbReference>
<dbReference type="InterPro" id="IPR025824">
    <property type="entry name" value="OB-fold_nuc-bd_dom"/>
</dbReference>
<keyword evidence="4 5" id="KW-0269">Exonuclease</keyword>
<evidence type="ECO:0000256" key="5">
    <source>
        <dbReference type="HAMAP-Rule" id="MF_00378"/>
    </source>
</evidence>
<dbReference type="RefSeq" id="WP_006303515.1">
    <property type="nucleotide sequence ID" value="NZ_AEDQ01000003.1"/>
</dbReference>
<dbReference type="CDD" id="cd04489">
    <property type="entry name" value="ExoVII_LU_OBF"/>
    <property type="match status" value="1"/>
</dbReference>
<accession>A0ABN0B1P0</accession>
<dbReference type="Proteomes" id="UP000004431">
    <property type="component" value="Unassembled WGS sequence"/>
</dbReference>
<evidence type="ECO:0000256" key="2">
    <source>
        <dbReference type="ARBA" id="ARBA00022722"/>
    </source>
</evidence>
<feature type="domain" description="OB-fold nucleic acid binding" evidence="9">
    <location>
        <begin position="10"/>
        <end position="100"/>
    </location>
</feature>
<dbReference type="GO" id="GO:0008855">
    <property type="term" value="F:exodeoxyribonuclease VII activity"/>
    <property type="evidence" value="ECO:0007669"/>
    <property type="project" value="UniProtKB-EC"/>
</dbReference>
<dbReference type="NCBIfam" id="TIGR00237">
    <property type="entry name" value="xseA"/>
    <property type="match status" value="1"/>
</dbReference>
<sequence>MEDTQSYLSVFDAVTLAKDALSSLPSICVAGEVSGFRGPNARSGHCYFQLKDAQASMDTIIWRSTYENANIELKDGMQIEARGSFSVYAASGKMSFVITSFHLVGEGALRQQVALLAKKLQAEGLMDDARKRSIPRFCNRICVCTSLSGSVIDDVKRTLARRNPLVVIQVVGCAVQGAHAPETICRALRVAQEAAPDAILLVRGGGSFEDLMCFNDERVARAVAASTIPVITGIGHEPDVSICDLVSDRRTSTPTAAAESVAPALDELQHVLAQRQDRLQQWRRSTITQASSELAQSRERLLRAQRSCLSRAASYVASLAQHQCLLSSNGFLIDKRTQLELTSERFYAARGRMLTPAAQMLQTNTANMQHIARSLVSSKKHAVDLLATSLEALNPLYALKRGYSLVQDERGHVITSACACTPGDDISIWLKSGAVSAHVTSVDADAQLMSH</sequence>
<keyword evidence="3 5" id="KW-0378">Hydrolase</keyword>
<comment type="catalytic activity">
    <reaction evidence="5 6">
        <text>Exonucleolytic cleavage in either 5'- to 3'- or 3'- to 5'-direction to yield nucleoside 5'-phosphates.</text>
        <dbReference type="EC" id="3.1.11.6"/>
    </reaction>
</comment>
<dbReference type="EC" id="3.1.11.6" evidence="5"/>
<dbReference type="InterPro" id="IPR020579">
    <property type="entry name" value="Exonuc_VII_lsu_C"/>
</dbReference>
<dbReference type="Pfam" id="PF13742">
    <property type="entry name" value="tRNA_anti_2"/>
    <property type="match status" value="1"/>
</dbReference>
<gene>
    <name evidence="5 10" type="primary">xseA</name>
    <name evidence="10" type="ORF">HMPREF9248_0772</name>
</gene>
<evidence type="ECO:0000256" key="4">
    <source>
        <dbReference type="ARBA" id="ARBA00022839"/>
    </source>
</evidence>
<evidence type="ECO:0000256" key="3">
    <source>
        <dbReference type="ARBA" id="ARBA00022801"/>
    </source>
</evidence>
<organism evidence="10 11">
    <name type="scientific">Fannyhessea vaginae PB189-T1-4</name>
    <dbReference type="NCBI Taxonomy" id="866774"/>
    <lineage>
        <taxon>Bacteria</taxon>
        <taxon>Bacillati</taxon>
        <taxon>Actinomycetota</taxon>
        <taxon>Coriobacteriia</taxon>
        <taxon>Coriobacteriales</taxon>
        <taxon>Atopobiaceae</taxon>
        <taxon>Fannyhessea</taxon>
    </lineage>
</organism>
<comment type="caution">
    <text evidence="10">The sequence shown here is derived from an EMBL/GenBank/DDBJ whole genome shotgun (WGS) entry which is preliminary data.</text>
</comment>
<evidence type="ECO:0000256" key="7">
    <source>
        <dbReference type="SAM" id="Coils"/>
    </source>
</evidence>
<evidence type="ECO:0000256" key="1">
    <source>
        <dbReference type="ARBA" id="ARBA00022490"/>
    </source>
</evidence>
<dbReference type="PANTHER" id="PTHR30008">
    <property type="entry name" value="EXODEOXYRIBONUCLEASE 7 LARGE SUBUNIT"/>
    <property type="match status" value="1"/>
</dbReference>
<dbReference type="EMBL" id="AEDQ01000003">
    <property type="protein sequence ID" value="EFL44735.1"/>
    <property type="molecule type" value="Genomic_DNA"/>
</dbReference>
<comment type="subcellular location">
    <subcellularLocation>
        <location evidence="5 6">Cytoplasm</location>
    </subcellularLocation>
</comment>
<dbReference type="PANTHER" id="PTHR30008:SF0">
    <property type="entry name" value="EXODEOXYRIBONUCLEASE 7 LARGE SUBUNIT"/>
    <property type="match status" value="1"/>
</dbReference>
<evidence type="ECO:0000313" key="11">
    <source>
        <dbReference type="Proteomes" id="UP000004431"/>
    </source>
</evidence>
<feature type="domain" description="Exonuclease VII large subunit C-terminal" evidence="8">
    <location>
        <begin position="125"/>
        <end position="437"/>
    </location>
</feature>
<keyword evidence="7" id="KW-0175">Coiled coil</keyword>
<proteinExistence type="inferred from homology"/>
<reference evidence="10 11" key="1">
    <citation type="submission" date="2010-08" db="EMBL/GenBank/DDBJ databases">
        <authorList>
            <person name="Durkin A.S."/>
            <person name="Madupu R."/>
            <person name="Torralba M."/>
            <person name="Gillis M."/>
            <person name="Methe B."/>
            <person name="Sutton G."/>
            <person name="Nelson K.E."/>
        </authorList>
    </citation>
    <scope>NUCLEOTIDE SEQUENCE [LARGE SCALE GENOMIC DNA]</scope>
    <source>
        <strain evidence="10 11">PB189-T1-4</strain>
    </source>
</reference>
<keyword evidence="11" id="KW-1185">Reference proteome</keyword>
<evidence type="ECO:0000256" key="6">
    <source>
        <dbReference type="RuleBase" id="RU004355"/>
    </source>
</evidence>